<dbReference type="AlphaFoldDB" id="A0A2J5HRT9"/>
<dbReference type="EMBL" id="KZ559553">
    <property type="protein sequence ID" value="PLN79953.1"/>
    <property type="molecule type" value="Genomic_DNA"/>
</dbReference>
<reference evidence="2" key="1">
    <citation type="submission" date="2017-12" db="EMBL/GenBank/DDBJ databases">
        <authorList>
            <consortium name="DOE Joint Genome Institute"/>
            <person name="Mondo S.J."/>
            <person name="Kjaerbolling I."/>
            <person name="Vesth T.C."/>
            <person name="Frisvad J.C."/>
            <person name="Nybo J.L."/>
            <person name="Theobald S."/>
            <person name="Kuo A."/>
            <person name="Bowyer P."/>
            <person name="Matsuda Y."/>
            <person name="Lyhne E.K."/>
            <person name="Kogle M.E."/>
            <person name="Clum A."/>
            <person name="Lipzen A."/>
            <person name="Salamov A."/>
            <person name="Ngan C.Y."/>
            <person name="Daum C."/>
            <person name="Chiniquy J."/>
            <person name="Barry K."/>
            <person name="LaButti K."/>
            <person name="Haridas S."/>
            <person name="Simmons B.A."/>
            <person name="Magnuson J.K."/>
            <person name="Mortensen U.H."/>
            <person name="Larsen T.O."/>
            <person name="Grigoriev I.V."/>
            <person name="Baker S.E."/>
            <person name="Andersen M.R."/>
            <person name="Nordberg H.P."/>
            <person name="Cantor M.N."/>
            <person name="Hua S.X."/>
        </authorList>
    </citation>
    <scope>NUCLEOTIDE SEQUENCE [LARGE SCALE GENOMIC DNA]</scope>
    <source>
        <strain evidence="2">IBT 19404</strain>
    </source>
</reference>
<evidence type="ECO:0000313" key="2">
    <source>
        <dbReference type="Proteomes" id="UP000235023"/>
    </source>
</evidence>
<gene>
    <name evidence="1" type="ORF">BDW42DRAFT_171891</name>
</gene>
<protein>
    <submittedName>
        <fullName evidence="1">Uncharacterized protein</fullName>
    </submittedName>
</protein>
<organism evidence="1 2">
    <name type="scientific">Aspergillus taichungensis</name>
    <dbReference type="NCBI Taxonomy" id="482145"/>
    <lineage>
        <taxon>Eukaryota</taxon>
        <taxon>Fungi</taxon>
        <taxon>Dikarya</taxon>
        <taxon>Ascomycota</taxon>
        <taxon>Pezizomycotina</taxon>
        <taxon>Eurotiomycetes</taxon>
        <taxon>Eurotiomycetidae</taxon>
        <taxon>Eurotiales</taxon>
        <taxon>Aspergillaceae</taxon>
        <taxon>Aspergillus</taxon>
        <taxon>Aspergillus subgen. Circumdati</taxon>
    </lineage>
</organism>
<name>A0A2J5HRT9_9EURO</name>
<sequence>MSGERILTLISNTGTITHTEFAIILIPIVLGTWTWLYDQDTHPFATGRARTARMSIVAILSAGRTVSIVCGQAIYSAQYDGEEVQ</sequence>
<accession>A0A2J5HRT9</accession>
<dbReference type="Proteomes" id="UP000235023">
    <property type="component" value="Unassembled WGS sequence"/>
</dbReference>
<proteinExistence type="predicted"/>
<keyword evidence="2" id="KW-1185">Reference proteome</keyword>
<evidence type="ECO:0000313" key="1">
    <source>
        <dbReference type="EMBL" id="PLN79953.1"/>
    </source>
</evidence>